<dbReference type="Proteomes" id="UP000481621">
    <property type="component" value="Unassembled WGS sequence"/>
</dbReference>
<dbReference type="GO" id="GO:0004622">
    <property type="term" value="F:phosphatidylcholine lysophospholipase activity"/>
    <property type="evidence" value="ECO:0007669"/>
    <property type="project" value="TreeGrafter"/>
</dbReference>
<protein>
    <submittedName>
        <fullName evidence="2">SGNH/GDSL hydrolase family protein</fullName>
    </submittedName>
</protein>
<evidence type="ECO:0000313" key="3">
    <source>
        <dbReference type="Proteomes" id="UP000481621"/>
    </source>
</evidence>
<proteinExistence type="predicted"/>
<dbReference type="Pfam" id="PF13472">
    <property type="entry name" value="Lipase_GDSL_2"/>
    <property type="match status" value="1"/>
</dbReference>
<dbReference type="Gene3D" id="3.40.50.1110">
    <property type="entry name" value="SGNH hydrolase"/>
    <property type="match status" value="1"/>
</dbReference>
<comment type="caution">
    <text evidence="2">The sequence shown here is derived from an EMBL/GenBank/DDBJ whole genome shotgun (WGS) entry which is preliminary data.</text>
</comment>
<organism evidence="2 3">
    <name type="scientific">Neobacillus thermocopriae</name>
    <dbReference type="NCBI Taxonomy" id="1215031"/>
    <lineage>
        <taxon>Bacteria</taxon>
        <taxon>Bacillati</taxon>
        <taxon>Bacillota</taxon>
        <taxon>Bacilli</taxon>
        <taxon>Bacillales</taxon>
        <taxon>Bacillaceae</taxon>
        <taxon>Neobacillus</taxon>
    </lineage>
</organism>
<name>A0A6B3TQQ5_9BACI</name>
<feature type="domain" description="SGNH hydrolase-type esterase" evidence="1">
    <location>
        <begin position="55"/>
        <end position="245"/>
    </location>
</feature>
<dbReference type="CDD" id="cd04506">
    <property type="entry name" value="SGNH_hydrolase_YpmR_like"/>
    <property type="match status" value="1"/>
</dbReference>
<sequence>MKKLLPLLIISTIFLSSCFKIEQKAIRQSKETTAKAYETIPANESPSTLTVLSAGDSLTLGVGDSTGQGGYLPYLESMLEEEEHIKEVDFYNYGVKGNRSDQLLKRLQSNEMKEVLQKADLVILTIGGNDIMQVVKDNFYHLQIDEFMKGKEVFENNLSKIMETILQENPDVSIVLVGLYNPFSKWFSDIKEFDEIVSEWNNTAQLVISRYPNAYYVGIKDLFTNSDENLLYSDNFHPNDKGYELIAHRLNETLESKVLPDMEKKPYMVTKEEN</sequence>
<dbReference type="EMBL" id="JAAIUV010000011">
    <property type="protein sequence ID" value="NEX78952.1"/>
    <property type="molecule type" value="Genomic_DNA"/>
</dbReference>
<keyword evidence="3" id="KW-1185">Reference proteome</keyword>
<dbReference type="PROSITE" id="PS51257">
    <property type="entry name" value="PROKAR_LIPOPROTEIN"/>
    <property type="match status" value="1"/>
</dbReference>
<dbReference type="RefSeq" id="WP_163251516.1">
    <property type="nucleotide sequence ID" value="NZ_JAAIUV010000011.1"/>
</dbReference>
<dbReference type="PANTHER" id="PTHR30383">
    <property type="entry name" value="THIOESTERASE 1/PROTEASE 1/LYSOPHOSPHOLIPASE L1"/>
    <property type="match status" value="1"/>
</dbReference>
<dbReference type="InterPro" id="IPR036514">
    <property type="entry name" value="SGNH_hydro_sf"/>
</dbReference>
<gene>
    <name evidence="2" type="ORF">G4Z05_08635</name>
</gene>
<reference evidence="2" key="1">
    <citation type="submission" date="2020-02" db="EMBL/GenBank/DDBJ databases">
        <title>Bacillus sedimentmangrovi sp. nov., isolated from sediment of the mangrove ecosystem.</title>
        <authorList>
            <person name="Liu G."/>
        </authorList>
    </citation>
    <scope>NUCLEOTIDE SEQUENCE [LARGE SCALE GENOMIC DNA]</scope>
    <source>
        <strain evidence="2">SgZ-7</strain>
    </source>
</reference>
<dbReference type="InterPro" id="IPR013830">
    <property type="entry name" value="SGNH_hydro"/>
</dbReference>
<dbReference type="SUPFAM" id="SSF52266">
    <property type="entry name" value="SGNH hydrolase"/>
    <property type="match status" value="1"/>
</dbReference>
<evidence type="ECO:0000259" key="1">
    <source>
        <dbReference type="Pfam" id="PF13472"/>
    </source>
</evidence>
<dbReference type="InterPro" id="IPR051532">
    <property type="entry name" value="Ester_Hydrolysis_Enzymes"/>
</dbReference>
<dbReference type="AlphaFoldDB" id="A0A6B3TQQ5"/>
<keyword evidence="2" id="KW-0378">Hydrolase</keyword>
<accession>A0A6B3TQQ5</accession>
<evidence type="ECO:0000313" key="2">
    <source>
        <dbReference type="EMBL" id="NEX78952.1"/>
    </source>
</evidence>
<dbReference type="PANTHER" id="PTHR30383:SF27">
    <property type="entry name" value="SPORE GERMINATION LIPASE LIPC"/>
    <property type="match status" value="1"/>
</dbReference>